<evidence type="ECO:0000313" key="3">
    <source>
        <dbReference type="Proteomes" id="UP000192980"/>
    </source>
</evidence>
<feature type="domain" description="NADPH-dependent FMN reductase-like" evidence="1">
    <location>
        <begin position="1"/>
        <end position="142"/>
    </location>
</feature>
<evidence type="ECO:0000259" key="1">
    <source>
        <dbReference type="Pfam" id="PF03358"/>
    </source>
</evidence>
<sequence>MKALIFNGALDRRENATSERLSAYLLEKFAGQGITAKTFRIVDSGIPLFDTTLNKVPNAVERMNILFREADIHIWLSPLYHGSMTGVMKNCLDWMECSAKLPNPYLTGKMVGLVCWADGVQAMQGINAMDAVAKSLRAWTLPFSVPIQRNELFAEDGAVSAKYNQRFDLLLNLLIKGPKLALDSAM</sequence>
<keyword evidence="3" id="KW-1185">Reference proteome</keyword>
<dbReference type="Pfam" id="PF03358">
    <property type="entry name" value="FMN_red"/>
    <property type="match status" value="1"/>
</dbReference>
<protein>
    <submittedName>
        <fullName evidence="2">Arsenical resistance protein ArsH</fullName>
    </submittedName>
</protein>
<reference evidence="2 3" key="1">
    <citation type="submission" date="2017-04" db="EMBL/GenBank/DDBJ databases">
        <authorList>
            <person name="Afonso C.L."/>
            <person name="Miller P.J."/>
            <person name="Scott M.A."/>
            <person name="Spackman E."/>
            <person name="Goraichik I."/>
            <person name="Dimitrov K.M."/>
            <person name="Suarez D.L."/>
            <person name="Swayne D.E."/>
        </authorList>
    </citation>
    <scope>NUCLEOTIDE SEQUENCE [LARGE SCALE GENOMIC DNA]</scope>
    <source>
        <strain evidence="2 3">DSM 22418</strain>
    </source>
</reference>
<dbReference type="Gene3D" id="3.40.50.360">
    <property type="match status" value="1"/>
</dbReference>
<dbReference type="SUPFAM" id="SSF52218">
    <property type="entry name" value="Flavoproteins"/>
    <property type="match status" value="1"/>
</dbReference>
<gene>
    <name evidence="2" type="ORF">SAMN05660862_1828</name>
</gene>
<dbReference type="AlphaFoldDB" id="A0A1X7JKJ0"/>
<proteinExistence type="predicted"/>
<dbReference type="InterPro" id="IPR029039">
    <property type="entry name" value="Flavoprotein-like_sf"/>
</dbReference>
<dbReference type="InterPro" id="IPR005025">
    <property type="entry name" value="FMN_Rdtase-like_dom"/>
</dbReference>
<evidence type="ECO:0000313" key="2">
    <source>
        <dbReference type="EMBL" id="SMG28660.1"/>
    </source>
</evidence>
<dbReference type="RefSeq" id="WP_085472593.1">
    <property type="nucleotide sequence ID" value="NZ_FXAU01000003.1"/>
</dbReference>
<dbReference type="Proteomes" id="UP000192980">
    <property type="component" value="Unassembled WGS sequence"/>
</dbReference>
<accession>A0A1X7JKJ0</accession>
<dbReference type="EMBL" id="FXAU01000003">
    <property type="protein sequence ID" value="SMG28660.1"/>
    <property type="molecule type" value="Genomic_DNA"/>
</dbReference>
<dbReference type="OrthoDB" id="9812295at2"/>
<name>A0A1X7JKJ0_9SPHI</name>
<organism evidence="2 3">
    <name type="scientific">Sphingobacterium psychroaquaticum</name>
    <dbReference type="NCBI Taxonomy" id="561061"/>
    <lineage>
        <taxon>Bacteria</taxon>
        <taxon>Pseudomonadati</taxon>
        <taxon>Bacteroidota</taxon>
        <taxon>Sphingobacteriia</taxon>
        <taxon>Sphingobacteriales</taxon>
        <taxon>Sphingobacteriaceae</taxon>
        <taxon>Sphingobacterium</taxon>
    </lineage>
</organism>
<dbReference type="GO" id="GO:0016491">
    <property type="term" value="F:oxidoreductase activity"/>
    <property type="evidence" value="ECO:0007669"/>
    <property type="project" value="InterPro"/>
</dbReference>
<dbReference type="STRING" id="561061.SAMN05660862_1828"/>